<reference evidence="1 2" key="1">
    <citation type="journal article" date="2014" name="Curr. Biol.">
        <title>The genome of the clonal raider ant Cerapachys biroi.</title>
        <authorList>
            <person name="Oxley P.R."/>
            <person name="Ji L."/>
            <person name="Fetter-Pruneda I."/>
            <person name="McKenzie S.K."/>
            <person name="Li C."/>
            <person name="Hu H."/>
            <person name="Zhang G."/>
            <person name="Kronauer D.J."/>
        </authorList>
    </citation>
    <scope>NUCLEOTIDE SEQUENCE [LARGE SCALE GENOMIC DNA]</scope>
</reference>
<organism evidence="1 2">
    <name type="scientific">Ooceraea biroi</name>
    <name type="common">Clonal raider ant</name>
    <name type="synonym">Cerapachys biroi</name>
    <dbReference type="NCBI Taxonomy" id="2015173"/>
    <lineage>
        <taxon>Eukaryota</taxon>
        <taxon>Metazoa</taxon>
        <taxon>Ecdysozoa</taxon>
        <taxon>Arthropoda</taxon>
        <taxon>Hexapoda</taxon>
        <taxon>Insecta</taxon>
        <taxon>Pterygota</taxon>
        <taxon>Neoptera</taxon>
        <taxon>Endopterygota</taxon>
        <taxon>Hymenoptera</taxon>
        <taxon>Apocrita</taxon>
        <taxon>Aculeata</taxon>
        <taxon>Formicoidea</taxon>
        <taxon>Formicidae</taxon>
        <taxon>Dorylinae</taxon>
        <taxon>Ooceraea</taxon>
    </lineage>
</organism>
<protein>
    <submittedName>
        <fullName evidence="1">Uncharacterized protein</fullName>
    </submittedName>
</protein>
<gene>
    <name evidence="1" type="ORF">X777_04744</name>
</gene>
<proteinExistence type="predicted"/>
<evidence type="ECO:0000313" key="2">
    <source>
        <dbReference type="Proteomes" id="UP000053097"/>
    </source>
</evidence>
<evidence type="ECO:0000313" key="1">
    <source>
        <dbReference type="EMBL" id="EZA61932.1"/>
    </source>
</evidence>
<name>A0A026X0W2_OOCBI</name>
<dbReference type="Proteomes" id="UP000053097">
    <property type="component" value="Unassembled WGS sequence"/>
</dbReference>
<dbReference type="EMBL" id="KK107039">
    <property type="protein sequence ID" value="EZA61932.1"/>
    <property type="molecule type" value="Genomic_DNA"/>
</dbReference>
<accession>A0A026X0W2</accession>
<dbReference type="AlphaFoldDB" id="A0A026X0W2"/>
<sequence length="52" mass="5805">MDEVSRRSGDWVKSGELSVSVALYGIKLAAVNTRSCRLPKERADECRTLPPR</sequence>
<keyword evidence="2" id="KW-1185">Reference proteome</keyword>